<organism evidence="2 3">
    <name type="scientific">Naumannella cuiyingiana</name>
    <dbReference type="NCBI Taxonomy" id="1347891"/>
    <lineage>
        <taxon>Bacteria</taxon>
        <taxon>Bacillati</taxon>
        <taxon>Actinomycetota</taxon>
        <taxon>Actinomycetes</taxon>
        <taxon>Propionibacteriales</taxon>
        <taxon>Propionibacteriaceae</taxon>
        <taxon>Naumannella</taxon>
    </lineage>
</organism>
<comment type="caution">
    <text evidence="2">The sequence shown here is derived from an EMBL/GenBank/DDBJ whole genome shotgun (WGS) entry which is preliminary data.</text>
</comment>
<dbReference type="RefSeq" id="WP_218843677.1">
    <property type="nucleotide sequence ID" value="NZ_JACBZS010000001.1"/>
</dbReference>
<protein>
    <recommendedName>
        <fullName evidence="1">UPF0434 protein GGQ54_000740</fullName>
    </recommendedName>
</protein>
<dbReference type="Pfam" id="PF03966">
    <property type="entry name" value="Trm112p"/>
    <property type="match status" value="1"/>
</dbReference>
<gene>
    <name evidence="2" type="ORF">GGQ54_000740</name>
</gene>
<dbReference type="SUPFAM" id="SSF158997">
    <property type="entry name" value="Trm112p-like"/>
    <property type="match status" value="1"/>
</dbReference>
<dbReference type="Proteomes" id="UP000527616">
    <property type="component" value="Unassembled WGS sequence"/>
</dbReference>
<keyword evidence="3" id="KW-1185">Reference proteome</keyword>
<name>A0A7Z0D787_9ACTN</name>
<dbReference type="GO" id="GO:0005829">
    <property type="term" value="C:cytosol"/>
    <property type="evidence" value="ECO:0007669"/>
    <property type="project" value="TreeGrafter"/>
</dbReference>
<sequence>MESGPDDGVALSADLLDILACPRCRQRLAVDHDRGELICLGPECGLAYPVRDGIPVLLVDEARPTLAGRPA</sequence>
<dbReference type="Gene3D" id="2.20.25.10">
    <property type="match status" value="1"/>
</dbReference>
<evidence type="ECO:0000313" key="3">
    <source>
        <dbReference type="Proteomes" id="UP000527616"/>
    </source>
</evidence>
<proteinExistence type="inferred from homology"/>
<dbReference type="AlphaFoldDB" id="A0A7Z0D787"/>
<dbReference type="PANTHER" id="PTHR33505">
    <property type="entry name" value="ZGC:162634"/>
    <property type="match status" value="1"/>
</dbReference>
<evidence type="ECO:0000313" key="2">
    <source>
        <dbReference type="EMBL" id="NYI70180.1"/>
    </source>
</evidence>
<dbReference type="EMBL" id="JACBZS010000001">
    <property type="protein sequence ID" value="NYI70180.1"/>
    <property type="molecule type" value="Genomic_DNA"/>
</dbReference>
<dbReference type="HAMAP" id="MF_01187">
    <property type="entry name" value="UPF0434"/>
    <property type="match status" value="1"/>
</dbReference>
<dbReference type="PANTHER" id="PTHR33505:SF4">
    <property type="entry name" value="PROTEIN PREY, MITOCHONDRIAL"/>
    <property type="match status" value="1"/>
</dbReference>
<comment type="similarity">
    <text evidence="1">Belongs to the UPF0434 family.</text>
</comment>
<dbReference type="InterPro" id="IPR005651">
    <property type="entry name" value="Trm112-like"/>
</dbReference>
<reference evidence="2 3" key="1">
    <citation type="submission" date="2020-07" db="EMBL/GenBank/DDBJ databases">
        <title>Sequencing the genomes of 1000 actinobacteria strains.</title>
        <authorList>
            <person name="Klenk H.-P."/>
        </authorList>
    </citation>
    <scope>NUCLEOTIDE SEQUENCE [LARGE SCALE GENOMIC DNA]</scope>
    <source>
        <strain evidence="2 3">DSM 103164</strain>
    </source>
</reference>
<accession>A0A7Z0D787</accession>
<evidence type="ECO:0000256" key="1">
    <source>
        <dbReference type="HAMAP-Rule" id="MF_01187"/>
    </source>
</evidence>